<feature type="domain" description="PHD-type" evidence="9">
    <location>
        <begin position="1185"/>
        <end position="1315"/>
    </location>
</feature>
<protein>
    <submittedName>
        <fullName evidence="10">SANT domain-containing protein 2</fullName>
    </submittedName>
</protein>
<dbReference type="InterPro" id="IPR009057">
    <property type="entry name" value="Homeodomain-like_sf"/>
</dbReference>
<feature type="compositionally biased region" description="Basic and acidic residues" evidence="5">
    <location>
        <begin position="634"/>
        <end position="645"/>
    </location>
</feature>
<evidence type="ECO:0000256" key="3">
    <source>
        <dbReference type="ARBA" id="ARBA00022833"/>
    </source>
</evidence>
<dbReference type="PROSITE" id="PS50016">
    <property type="entry name" value="ZF_PHD_2"/>
    <property type="match status" value="1"/>
</dbReference>
<dbReference type="SMART" id="SM00717">
    <property type="entry name" value="SANT"/>
    <property type="match status" value="1"/>
</dbReference>
<evidence type="ECO:0000256" key="2">
    <source>
        <dbReference type="ARBA" id="ARBA00022771"/>
    </source>
</evidence>
<dbReference type="CDD" id="cd04710">
    <property type="entry name" value="BAH_fungalPHD"/>
    <property type="match status" value="1"/>
</dbReference>
<evidence type="ECO:0000256" key="5">
    <source>
        <dbReference type="SAM" id="MobiDB-lite"/>
    </source>
</evidence>
<proteinExistence type="predicted"/>
<dbReference type="InterPro" id="IPR019787">
    <property type="entry name" value="Znf_PHD-finger"/>
</dbReference>
<dbReference type="InterPro" id="IPR013083">
    <property type="entry name" value="Znf_RING/FYVE/PHD"/>
</dbReference>
<keyword evidence="11" id="KW-1185">Reference proteome</keyword>
<dbReference type="InterPro" id="IPR043151">
    <property type="entry name" value="BAH_sf"/>
</dbReference>
<dbReference type="SMART" id="SM00439">
    <property type="entry name" value="BAH"/>
    <property type="match status" value="1"/>
</dbReference>
<feature type="domain" description="BAH" evidence="7">
    <location>
        <begin position="138"/>
        <end position="274"/>
    </location>
</feature>
<evidence type="ECO:0000259" key="9">
    <source>
        <dbReference type="PROSITE" id="PS51805"/>
    </source>
</evidence>
<dbReference type="InterPro" id="IPR001965">
    <property type="entry name" value="Znf_PHD"/>
</dbReference>
<dbReference type="CDD" id="cd15667">
    <property type="entry name" value="ePHD_Snt2p_like"/>
    <property type="match status" value="1"/>
</dbReference>
<dbReference type="Gene3D" id="1.10.10.60">
    <property type="entry name" value="Homeodomain-like"/>
    <property type="match status" value="1"/>
</dbReference>
<dbReference type="SUPFAM" id="SSF46689">
    <property type="entry name" value="Homeodomain-like"/>
    <property type="match status" value="1"/>
</dbReference>
<evidence type="ECO:0000259" key="8">
    <source>
        <dbReference type="PROSITE" id="PS51293"/>
    </source>
</evidence>
<evidence type="ECO:0000313" key="10">
    <source>
        <dbReference type="EMBL" id="QGN16304.1"/>
    </source>
</evidence>
<gene>
    <name evidence="10" type="primary">SNT2</name>
    <name evidence="10" type="ORF">FIM1_3009</name>
</gene>
<reference evidence="10 11" key="1">
    <citation type="submission" date="2016-03" db="EMBL/GenBank/DDBJ databases">
        <title>How can Kluyveromyces marxianus grow so fast - potential evolutionary course in Saccharomyces Complex revealed by comparative genomics.</title>
        <authorList>
            <person name="Mo W."/>
            <person name="Lu W."/>
            <person name="Yang X."/>
            <person name="Qi J."/>
            <person name="Lv H."/>
        </authorList>
    </citation>
    <scope>NUCLEOTIDE SEQUENCE [LARGE SCALE GENOMIC DNA]</scope>
    <source>
        <strain evidence="10 11">FIM1</strain>
    </source>
</reference>
<dbReference type="Pfam" id="PF13832">
    <property type="entry name" value="zf-HC5HC2H_2"/>
    <property type="match status" value="1"/>
</dbReference>
<dbReference type="EMBL" id="CP015057">
    <property type="protein sequence ID" value="QGN16304.1"/>
    <property type="molecule type" value="Genomic_DNA"/>
</dbReference>
<dbReference type="InterPro" id="IPR034732">
    <property type="entry name" value="EPHD"/>
</dbReference>
<dbReference type="Pfam" id="PF00628">
    <property type="entry name" value="PHD"/>
    <property type="match status" value="1"/>
</dbReference>
<evidence type="ECO:0000259" key="7">
    <source>
        <dbReference type="PROSITE" id="PS51038"/>
    </source>
</evidence>
<evidence type="ECO:0000259" key="6">
    <source>
        <dbReference type="PROSITE" id="PS50016"/>
    </source>
</evidence>
<evidence type="ECO:0000256" key="1">
    <source>
        <dbReference type="ARBA" id="ARBA00022723"/>
    </source>
</evidence>
<dbReference type="Proteomes" id="UP000422736">
    <property type="component" value="Chromosome 4"/>
</dbReference>
<dbReference type="Gene3D" id="3.30.40.10">
    <property type="entry name" value="Zinc/RING finger domain, C3HC4 (zinc finger)"/>
    <property type="match status" value="2"/>
</dbReference>
<feature type="compositionally biased region" description="Basic and acidic residues" evidence="5">
    <location>
        <begin position="8"/>
        <end position="17"/>
    </location>
</feature>
<accession>A0ABX6EZJ3</accession>
<feature type="region of interest" description="Disordered" evidence="5">
    <location>
        <begin position="611"/>
        <end position="657"/>
    </location>
</feature>
<dbReference type="CDD" id="cd15498">
    <property type="entry name" value="PHD2_Snt2p_like"/>
    <property type="match status" value="1"/>
</dbReference>
<feature type="region of interest" description="Disordered" evidence="5">
    <location>
        <begin position="1"/>
        <end position="37"/>
    </location>
</feature>
<dbReference type="PANTHER" id="PTHR47672">
    <property type="entry name" value="E3 UBIQUITIN-PROTEIN LIGASE SNT2"/>
    <property type="match status" value="1"/>
</dbReference>
<dbReference type="PROSITE" id="PS51038">
    <property type="entry name" value="BAH"/>
    <property type="match status" value="1"/>
</dbReference>
<dbReference type="SMART" id="SM00249">
    <property type="entry name" value="PHD"/>
    <property type="match status" value="3"/>
</dbReference>
<keyword evidence="2 4" id="KW-0863">Zinc-finger</keyword>
<name>A0ABX6EZJ3_KLUMA</name>
<dbReference type="InterPro" id="IPR001025">
    <property type="entry name" value="BAH_dom"/>
</dbReference>
<dbReference type="CDD" id="cd15497">
    <property type="entry name" value="PHD1_Snt2p_like"/>
    <property type="match status" value="1"/>
</dbReference>
<dbReference type="InterPro" id="IPR029617">
    <property type="entry name" value="Snt2"/>
</dbReference>
<evidence type="ECO:0000313" key="11">
    <source>
        <dbReference type="Proteomes" id="UP000422736"/>
    </source>
</evidence>
<feature type="domain" description="SANT" evidence="8">
    <location>
        <begin position="560"/>
        <end position="605"/>
    </location>
</feature>
<dbReference type="PANTHER" id="PTHR47672:SF1">
    <property type="entry name" value="E3 UBIQUITIN-PROTEIN LIGASE SNT2"/>
    <property type="match status" value="1"/>
</dbReference>
<keyword evidence="1" id="KW-0479">Metal-binding</keyword>
<dbReference type="PROSITE" id="PS51805">
    <property type="entry name" value="EPHD"/>
    <property type="match status" value="1"/>
</dbReference>
<sequence>MTTPSKRSPSDESKVLDTVDTTAAGSRKRSATKNVNYNEKEADNALARKIKQLEKFKVVKSKADKNNNSKKNGLNKKIITGKANFKYQSFLQDKNLSWNFIPSLPTSFRKYARFSTLLDIDGMTVDVSKQILISEGNTVLKQNSHIYMVSEPPGEPYYIGRIVEFVPKKEYRELISNSLHVTSVFPAVYFQLRMNWFYRPRDIQDRTNGSSSRLLYASLHNDLCPIYSFRGKCNVKFQKEFASNEELIEYVSKPNNFYFNQLFDRFTLKYYQMEQTAKLRQDVDPESHYLKVLAQLYPYVFYEDKYPLHEVIKKYICGHKMDDQSWDNSCMECRDWCHSASSIHCDECKVSIHLWCMDPPLEKKPAKGIVWICSACVAKQENSEPTSSNIPQELGKLACLPVGDDVLQIDKTTTNKENWYYQYLGEDMCNHLIEPLFDDYIAPFPWKRSRVSTNKGQWTKCNQNWIPEPYSNIEGERGSDDGIERLWTMNVNKISEKELDAYINKCKSSIPKRLDVQPESCNFIDICLKLLMDNDYNPTSAYEAAIENITRDSLREPTLSPEEIKKFEEGVSLYGSELHPVCKHVGTQPMSMIVRYYYYWKKTPNGRAIWGNFKGRSKNKKKNISEGGNTNQEHSLDKSDREFKRVTKNKSPKHSDKVWRHVDDSSFDSDKISDVKKEFQCMFCSLDYSPLWYRVTGGSDDDHVQQRITLGMKTPDEDMSASLPEVKRKGKKENDAKLNALCIRCARIWRRYGVRWRTPIEVLKQLYGSSTSSIQTAVSELIEENDNQLKSYPNQQAFSKCLDWELVVDAESITKQRYSASDNPEKLLKMKRNALSSQSQLNKATKKLIDVEGIKPNNMENNLHTYINNIEMQIKKKEEKRLKKLKERELQEKLLLEAYSTNKNKGVKKEIKKEPKNEDIPIEPVVNKVGKLHPEIKPQTPNEQKKVPPMLYNNSALIKKLLPSGEYLLNMESNLGKADSLSAVTVDPEFLEIKLSDTIINQLKRERESIDIMRSMPISPKQKIAKTNNSSTNESLSTTSKNHIPILKADEMSRSAILQMYNSISPKYGSVMKSCKREEKKSSKPKAAFQAAKGVVDSDDKAMTIGTLIPREGSPADKVKDKCSVCFGICDSEFINSISCLNCKVKVHFQCYGVTTNCKRNINSKEKSWLCDPCSNDRNPIFSTNYQCSLCNGEKKTLESADKSSPGLFPEAFKRTMDGKWCHILCAAYCSDAKFASGETLQPILNVESVLFKQNTSKCELCKESCGVIVKCECCDDCFHISCCANIEGFKLGFKKELNSNCSRENFMTFCDGALEYTVFPTLTCTKHQNNPEILPLNYTPYGQSVSLFELFLKRAKIDPQAENLSTIQLRTYDKSCLRMCDKSMNQLNMGTKQCLEKTFNEKAVLREQLLTILKAGFEKYPCPEIEKEEALELPKQPERKRAFALISSIATGYASESSSKPSRKTKTKKGVKTEWKNVATAENNVTQPVEIYYNNSGSNGNSIIAKDNSIDN</sequence>
<reference evidence="10 11" key="2">
    <citation type="submission" date="2019-11" db="EMBL/GenBank/DDBJ databases">
        <authorList>
            <person name="Lu H."/>
        </authorList>
    </citation>
    <scope>NUCLEOTIDE SEQUENCE [LARGE SCALE GENOMIC DNA]</scope>
    <source>
        <strain evidence="10 11">FIM1</strain>
    </source>
</reference>
<dbReference type="InterPro" id="IPR001005">
    <property type="entry name" value="SANT/Myb"/>
</dbReference>
<keyword evidence="3" id="KW-0862">Zinc</keyword>
<dbReference type="InterPro" id="IPR011011">
    <property type="entry name" value="Znf_FYVE_PHD"/>
</dbReference>
<feature type="domain" description="PHD-type" evidence="6">
    <location>
        <begin position="327"/>
        <end position="379"/>
    </location>
</feature>
<evidence type="ECO:0000256" key="4">
    <source>
        <dbReference type="PROSITE-ProRule" id="PRU00146"/>
    </source>
</evidence>
<dbReference type="PROSITE" id="PS51293">
    <property type="entry name" value="SANT"/>
    <property type="match status" value="1"/>
</dbReference>
<dbReference type="SUPFAM" id="SSF57903">
    <property type="entry name" value="FYVE/PHD zinc finger"/>
    <property type="match status" value="2"/>
</dbReference>
<dbReference type="InterPro" id="IPR017884">
    <property type="entry name" value="SANT_dom"/>
</dbReference>
<organism evidence="10 11">
    <name type="scientific">Kluyveromyces marxianus</name>
    <name type="common">Yeast</name>
    <name type="synonym">Candida kefyr</name>
    <dbReference type="NCBI Taxonomy" id="4911"/>
    <lineage>
        <taxon>Eukaryota</taxon>
        <taxon>Fungi</taxon>
        <taxon>Dikarya</taxon>
        <taxon>Ascomycota</taxon>
        <taxon>Saccharomycotina</taxon>
        <taxon>Saccharomycetes</taxon>
        <taxon>Saccharomycetales</taxon>
        <taxon>Saccharomycetaceae</taxon>
        <taxon>Kluyveromyces</taxon>
    </lineage>
</organism>
<dbReference type="Pfam" id="PF01426">
    <property type="entry name" value="BAH"/>
    <property type="match status" value="1"/>
</dbReference>
<dbReference type="Gene3D" id="2.30.30.490">
    <property type="match status" value="1"/>
</dbReference>